<name>A0A0D0ACF8_9AGAM</name>
<reference evidence="2" key="2">
    <citation type="submission" date="2015-01" db="EMBL/GenBank/DDBJ databases">
        <title>Evolutionary Origins and Diversification of the Mycorrhizal Mutualists.</title>
        <authorList>
            <consortium name="DOE Joint Genome Institute"/>
            <consortium name="Mycorrhizal Genomics Consortium"/>
            <person name="Kohler A."/>
            <person name="Kuo A."/>
            <person name="Nagy L.G."/>
            <person name="Floudas D."/>
            <person name="Copeland A."/>
            <person name="Barry K.W."/>
            <person name="Cichocki N."/>
            <person name="Veneault-Fourrey C."/>
            <person name="LaButti K."/>
            <person name="Lindquist E.A."/>
            <person name="Lipzen A."/>
            <person name="Lundell T."/>
            <person name="Morin E."/>
            <person name="Murat C."/>
            <person name="Riley R."/>
            <person name="Ohm R."/>
            <person name="Sun H."/>
            <person name="Tunlid A."/>
            <person name="Henrissat B."/>
            <person name="Grigoriev I.V."/>
            <person name="Hibbett D.S."/>
            <person name="Martin F."/>
        </authorList>
    </citation>
    <scope>NUCLEOTIDE SEQUENCE [LARGE SCALE GENOMIC DNA]</scope>
    <source>
        <strain evidence="2">441</strain>
    </source>
</reference>
<dbReference type="OrthoDB" id="508204at2759"/>
<protein>
    <submittedName>
        <fullName evidence="1">Uncharacterized protein</fullName>
    </submittedName>
</protein>
<dbReference type="STRING" id="765257.A0A0D0ACF8"/>
<proteinExistence type="predicted"/>
<reference evidence="1 2" key="1">
    <citation type="submission" date="2014-04" db="EMBL/GenBank/DDBJ databases">
        <authorList>
            <consortium name="DOE Joint Genome Institute"/>
            <person name="Kuo A."/>
            <person name="Kohler A."/>
            <person name="Costa M.D."/>
            <person name="Nagy L.G."/>
            <person name="Floudas D."/>
            <person name="Copeland A."/>
            <person name="Barry K.W."/>
            <person name="Cichocki N."/>
            <person name="Veneault-Fourrey C."/>
            <person name="LaButti K."/>
            <person name="Lindquist E.A."/>
            <person name="Lipzen A."/>
            <person name="Lundell T."/>
            <person name="Morin E."/>
            <person name="Murat C."/>
            <person name="Sun H."/>
            <person name="Tunlid A."/>
            <person name="Henrissat B."/>
            <person name="Grigoriev I.V."/>
            <person name="Hibbett D.S."/>
            <person name="Martin F."/>
            <person name="Nordberg H.P."/>
            <person name="Cantor M.N."/>
            <person name="Hua S.X."/>
        </authorList>
    </citation>
    <scope>NUCLEOTIDE SEQUENCE [LARGE SCALE GENOMIC DNA]</scope>
    <source>
        <strain evidence="1 2">441</strain>
    </source>
</reference>
<evidence type="ECO:0000313" key="1">
    <source>
        <dbReference type="EMBL" id="KIK29773.1"/>
    </source>
</evidence>
<accession>A0A0D0ACF8</accession>
<evidence type="ECO:0000313" key="2">
    <source>
        <dbReference type="Proteomes" id="UP000054018"/>
    </source>
</evidence>
<dbReference type="Proteomes" id="UP000054018">
    <property type="component" value="Unassembled WGS sequence"/>
</dbReference>
<gene>
    <name evidence="1" type="ORF">PISMIDRAFT_68401</name>
</gene>
<dbReference type="EMBL" id="KN833688">
    <property type="protein sequence ID" value="KIK29773.1"/>
    <property type="molecule type" value="Genomic_DNA"/>
</dbReference>
<keyword evidence="2" id="KW-1185">Reference proteome</keyword>
<feature type="non-terminal residue" evidence="1">
    <location>
        <position position="66"/>
    </location>
</feature>
<dbReference type="AlphaFoldDB" id="A0A0D0ACF8"/>
<dbReference type="HOGENOM" id="CLU_2929085_0_0_1"/>
<feature type="non-terminal residue" evidence="1">
    <location>
        <position position="1"/>
    </location>
</feature>
<sequence>FASTRRFVDPSTGAKSSMQLGVTVNGEGCCVAGRLRREAIAALPKEVGGAVMCIGQLRRFARERWM</sequence>
<organism evidence="1 2">
    <name type="scientific">Pisolithus microcarpus 441</name>
    <dbReference type="NCBI Taxonomy" id="765257"/>
    <lineage>
        <taxon>Eukaryota</taxon>
        <taxon>Fungi</taxon>
        <taxon>Dikarya</taxon>
        <taxon>Basidiomycota</taxon>
        <taxon>Agaricomycotina</taxon>
        <taxon>Agaricomycetes</taxon>
        <taxon>Agaricomycetidae</taxon>
        <taxon>Boletales</taxon>
        <taxon>Sclerodermatineae</taxon>
        <taxon>Pisolithaceae</taxon>
        <taxon>Pisolithus</taxon>
    </lineage>
</organism>
<dbReference type="SUPFAM" id="SSF75615">
    <property type="entry name" value="Siroheme synthase middle domains-like"/>
    <property type="match status" value="1"/>
</dbReference>